<evidence type="ECO:0000256" key="1">
    <source>
        <dbReference type="ARBA" id="ARBA00004123"/>
    </source>
</evidence>
<dbReference type="InterPro" id="IPR011598">
    <property type="entry name" value="bHLH_dom"/>
</dbReference>
<feature type="region of interest" description="Disordered" evidence="5">
    <location>
        <begin position="550"/>
        <end position="595"/>
    </location>
</feature>
<dbReference type="InterPro" id="IPR036638">
    <property type="entry name" value="HLH_DNA-bd_sf"/>
</dbReference>
<feature type="domain" description="BHLH" evidence="6">
    <location>
        <begin position="305"/>
        <end position="354"/>
    </location>
</feature>
<feature type="compositionally biased region" description="Basic and acidic residues" evidence="5">
    <location>
        <begin position="800"/>
        <end position="810"/>
    </location>
</feature>
<accession>A0ABQ8EHK6</accession>
<feature type="compositionally biased region" description="Acidic residues" evidence="5">
    <location>
        <begin position="283"/>
        <end position="292"/>
    </location>
</feature>
<protein>
    <recommendedName>
        <fullName evidence="6">BHLH domain-containing protein</fullName>
    </recommendedName>
</protein>
<feature type="region of interest" description="Disordered" evidence="5">
    <location>
        <begin position="64"/>
        <end position="104"/>
    </location>
</feature>
<organism evidence="7 8">
    <name type="scientific">Brassica napus</name>
    <name type="common">Rape</name>
    <dbReference type="NCBI Taxonomy" id="3708"/>
    <lineage>
        <taxon>Eukaryota</taxon>
        <taxon>Viridiplantae</taxon>
        <taxon>Streptophyta</taxon>
        <taxon>Embryophyta</taxon>
        <taxon>Tracheophyta</taxon>
        <taxon>Spermatophyta</taxon>
        <taxon>Magnoliopsida</taxon>
        <taxon>eudicotyledons</taxon>
        <taxon>Gunneridae</taxon>
        <taxon>Pentapetalae</taxon>
        <taxon>rosids</taxon>
        <taxon>malvids</taxon>
        <taxon>Brassicales</taxon>
        <taxon>Brassicaceae</taxon>
        <taxon>Brassiceae</taxon>
        <taxon>Brassica</taxon>
    </lineage>
</organism>
<feature type="region of interest" description="Disordered" evidence="5">
    <location>
        <begin position="745"/>
        <end position="810"/>
    </location>
</feature>
<dbReference type="Proteomes" id="UP000824890">
    <property type="component" value="Unassembled WGS sequence"/>
</dbReference>
<feature type="compositionally biased region" description="Basic and acidic residues" evidence="5">
    <location>
        <begin position="768"/>
        <end position="777"/>
    </location>
</feature>
<feature type="domain" description="BHLH" evidence="6">
    <location>
        <begin position="800"/>
        <end position="849"/>
    </location>
</feature>
<keyword evidence="4" id="KW-0539">Nucleus</keyword>
<feature type="compositionally biased region" description="Basic and acidic residues" evidence="5">
    <location>
        <begin position="305"/>
        <end position="320"/>
    </location>
</feature>
<evidence type="ECO:0000313" key="7">
    <source>
        <dbReference type="EMBL" id="KAH0941157.1"/>
    </source>
</evidence>
<dbReference type="CDD" id="cd11445">
    <property type="entry name" value="bHLH_AtPIF_like"/>
    <property type="match status" value="2"/>
</dbReference>
<name>A0ABQ8EHK6_BRANA</name>
<dbReference type="SUPFAM" id="SSF47459">
    <property type="entry name" value="HLH, helix-loop-helix DNA-binding domain"/>
    <property type="match status" value="2"/>
</dbReference>
<keyword evidence="3" id="KW-0804">Transcription</keyword>
<evidence type="ECO:0000259" key="6">
    <source>
        <dbReference type="PROSITE" id="PS50888"/>
    </source>
</evidence>
<dbReference type="SMART" id="SM00353">
    <property type="entry name" value="HLH"/>
    <property type="match status" value="2"/>
</dbReference>
<comment type="caution">
    <text evidence="7">The sequence shown here is derived from an EMBL/GenBank/DDBJ whole genome shotgun (WGS) entry which is preliminary data.</text>
</comment>
<dbReference type="EMBL" id="JAGKQM010000001">
    <property type="protein sequence ID" value="KAH0941157.1"/>
    <property type="molecule type" value="Genomic_DNA"/>
</dbReference>
<evidence type="ECO:0000256" key="3">
    <source>
        <dbReference type="ARBA" id="ARBA00023163"/>
    </source>
</evidence>
<feature type="compositionally biased region" description="Polar residues" evidence="5">
    <location>
        <begin position="958"/>
        <end position="970"/>
    </location>
</feature>
<evidence type="ECO:0000256" key="4">
    <source>
        <dbReference type="ARBA" id="ARBA00023242"/>
    </source>
</evidence>
<feature type="region of interest" description="Disordered" evidence="5">
    <location>
        <begin position="455"/>
        <end position="500"/>
    </location>
</feature>
<sequence length="1048" mass="115848">MKETKEKRQKGLRVEGRRHCECRKRHSTHRDTHFRGREEREREGILFVGEDDIVELLWKSGQVVESSQTQRPPVPPPILRGSGSGGGEGNAQLPQPPPLQQRSDDQNLFIGEDEMASWLLHHPLREEDDFHSHLFYSGVVSAVPSTQPQASVSLTPPQPPTAAERPIGQVMAERRAESFFNFWRLRGNIHTGGRVEAAAAPWVPVVKDSKQVGSSATPSSSAATATSGVLQAFAVPRLGQSGVDTVCEIAGPSSSVVSKTETELFRIETEAGDDERKRKEREEPADDTEETGEEARGSTSRKRSRAAEMHSISERRRREKINEKLKALQELIPRCNKTDKASMLEDAIEYMMSTGCGGMMPTMYTPNMQRFMPPSLMGMMGMNRPPFIPFPGMALPRPAHMEGLGPPYPAPRYPFPNIQAFDPSRVHLPSQQPDPVPNQPQFPGYMNPYSQFVGLQQMQQPPPPPTQLPNQSSSQLSFSQASSSKEPEDQDNKPKKYTHTKTLSGQRRLFVFFCALGVVSWSFMGKPEEKQLMGEDDIVELLWKSGHLVRSSQAQRPSVPPPPPVLRGSGSGGGGSGEESAPLPLPPPLQQPSDDQNLFIREDEMASWLLHHHPLREEDDFHSHLFYSGVVSAVPSTQPQASVSLAPPLPIPPAIHTPTAAERSMGQVIVERRGENFLNFSRLRGNIHTSGGVEVAAAPWVPVVVRDLTQVGSSATPSSSAPESCLTPATVTGGVAQTFAVPSLSRKVVETETEPAQIKPSTETTEAADERKRKEREEAAEDTEETGEEARGSTSRKRSRAAEMHNISERRRREKINEKLKALQELIPRCNKTDKASMLEDAIEYVKSLQLQIQMMSMGGGGMMPMMYNPNMQCFMPPSAMGMNRPSFIPFPGTAFPRPPAHMAALGPPYPAPPLYPFPNVHQPDPNQPQFPSYLNPYSQFVGLQQMQPPPPPLQKQTTSHMSFSQASSSKEPEDEDNKPIGKNGMAQRRFLRDELIYISIALLQANEYFSPATTTFVTKTIIKSATRTFVWTLGLGSLLVITLGNVR</sequence>
<comment type="subcellular location">
    <subcellularLocation>
        <location evidence="1">Nucleus</location>
    </subcellularLocation>
</comment>
<dbReference type="PANTHER" id="PTHR46807:SF1">
    <property type="entry name" value="TRANSCRIPTION FACTOR PIF3"/>
    <property type="match status" value="1"/>
</dbReference>
<keyword evidence="8" id="KW-1185">Reference proteome</keyword>
<proteinExistence type="predicted"/>
<feature type="compositionally biased region" description="Low complexity" evidence="5">
    <location>
        <begin position="468"/>
        <end position="484"/>
    </location>
</feature>
<dbReference type="PROSITE" id="PS50888">
    <property type="entry name" value="BHLH"/>
    <property type="match status" value="2"/>
</dbReference>
<evidence type="ECO:0000313" key="8">
    <source>
        <dbReference type="Proteomes" id="UP000824890"/>
    </source>
</evidence>
<evidence type="ECO:0000256" key="5">
    <source>
        <dbReference type="SAM" id="MobiDB-lite"/>
    </source>
</evidence>
<keyword evidence="2" id="KW-0805">Transcription regulation</keyword>
<feature type="region of interest" description="Disordered" evidence="5">
    <location>
        <begin position="258"/>
        <end position="320"/>
    </location>
</feature>
<dbReference type="InterPro" id="IPR047265">
    <property type="entry name" value="PIF1-like_bHLH"/>
</dbReference>
<feature type="region of interest" description="Disordered" evidence="5">
    <location>
        <begin position="945"/>
        <end position="983"/>
    </location>
</feature>
<evidence type="ECO:0000256" key="2">
    <source>
        <dbReference type="ARBA" id="ARBA00023015"/>
    </source>
</evidence>
<feature type="compositionally biased region" description="Basic and acidic residues" evidence="5">
    <location>
        <begin position="485"/>
        <end position="494"/>
    </location>
</feature>
<gene>
    <name evidence="7" type="ORF">HID58_000794</name>
</gene>
<dbReference type="Pfam" id="PF00010">
    <property type="entry name" value="HLH"/>
    <property type="match status" value="2"/>
</dbReference>
<reference evidence="7 8" key="1">
    <citation type="submission" date="2021-05" db="EMBL/GenBank/DDBJ databases">
        <title>Genome Assembly of Synthetic Allotetraploid Brassica napus Reveals Homoeologous Exchanges between Subgenomes.</title>
        <authorList>
            <person name="Davis J.T."/>
        </authorList>
    </citation>
    <scope>NUCLEOTIDE SEQUENCE [LARGE SCALE GENOMIC DNA]</scope>
    <source>
        <strain evidence="8">cv. Da-Ae</strain>
        <tissue evidence="7">Seedling</tissue>
    </source>
</reference>
<dbReference type="Gene3D" id="4.10.280.10">
    <property type="entry name" value="Helix-loop-helix DNA-binding domain"/>
    <property type="match status" value="2"/>
</dbReference>
<feature type="compositionally biased region" description="Basic and acidic residues" evidence="5">
    <location>
        <begin position="260"/>
        <end position="282"/>
    </location>
</feature>
<feature type="compositionally biased region" description="Acidic residues" evidence="5">
    <location>
        <begin position="778"/>
        <end position="787"/>
    </location>
</feature>
<dbReference type="PANTHER" id="PTHR46807">
    <property type="entry name" value="TRANSCRIPTION FACTOR PIF3"/>
    <property type="match status" value="1"/>
</dbReference>
<feature type="region of interest" description="Disordered" evidence="5">
    <location>
        <begin position="419"/>
        <end position="443"/>
    </location>
</feature>
<dbReference type="InterPro" id="IPR044273">
    <property type="entry name" value="PIF3-like"/>
</dbReference>